<evidence type="ECO:0000256" key="1">
    <source>
        <dbReference type="ARBA" id="ARBA00004370"/>
    </source>
</evidence>
<evidence type="ECO:0000313" key="8">
    <source>
        <dbReference type="WBParaSite" id="NBR_0001620701-mRNA-1"/>
    </source>
</evidence>
<reference evidence="6 7" key="2">
    <citation type="submission" date="2018-11" db="EMBL/GenBank/DDBJ databases">
        <authorList>
            <consortium name="Pathogen Informatics"/>
        </authorList>
    </citation>
    <scope>NUCLEOTIDE SEQUENCE [LARGE SCALE GENOMIC DNA]</scope>
</reference>
<keyword evidence="2" id="KW-0812">Transmembrane</keyword>
<comment type="subcellular location">
    <subcellularLocation>
        <location evidence="1">Membrane</location>
    </subcellularLocation>
</comment>
<feature type="domain" description="Amino acid transporter transmembrane" evidence="5">
    <location>
        <begin position="2"/>
        <end position="79"/>
    </location>
</feature>
<dbReference type="GO" id="GO:0016020">
    <property type="term" value="C:membrane"/>
    <property type="evidence" value="ECO:0007669"/>
    <property type="project" value="UniProtKB-SubCell"/>
</dbReference>
<keyword evidence="3" id="KW-1133">Transmembrane helix</keyword>
<gene>
    <name evidence="6" type="ORF">NBR_LOCUS16208</name>
</gene>
<evidence type="ECO:0000313" key="6">
    <source>
        <dbReference type="EMBL" id="VDL79803.1"/>
    </source>
</evidence>
<protein>
    <submittedName>
        <fullName evidence="8">Vesicular GABA transporter (inferred by orthology to a C. elegans protein)</fullName>
    </submittedName>
</protein>
<dbReference type="Pfam" id="PF01490">
    <property type="entry name" value="Aa_trans"/>
    <property type="match status" value="1"/>
</dbReference>
<keyword evidence="7" id="KW-1185">Reference proteome</keyword>
<dbReference type="WBParaSite" id="NBR_0001620701-mRNA-1">
    <property type="protein sequence ID" value="NBR_0001620701-mRNA-1"/>
    <property type="gene ID" value="NBR_0001620701"/>
</dbReference>
<keyword evidence="4" id="KW-0472">Membrane</keyword>
<organism evidence="8">
    <name type="scientific">Nippostrongylus brasiliensis</name>
    <name type="common">Rat hookworm</name>
    <dbReference type="NCBI Taxonomy" id="27835"/>
    <lineage>
        <taxon>Eukaryota</taxon>
        <taxon>Metazoa</taxon>
        <taxon>Ecdysozoa</taxon>
        <taxon>Nematoda</taxon>
        <taxon>Chromadorea</taxon>
        <taxon>Rhabditida</taxon>
        <taxon>Rhabditina</taxon>
        <taxon>Rhabditomorpha</taxon>
        <taxon>Strongyloidea</taxon>
        <taxon>Heligmosomidae</taxon>
        <taxon>Nippostrongylus</taxon>
    </lineage>
</organism>
<dbReference type="InterPro" id="IPR013057">
    <property type="entry name" value="AA_transpt_TM"/>
</dbReference>
<dbReference type="Proteomes" id="UP000271162">
    <property type="component" value="Unassembled WGS sequence"/>
</dbReference>
<dbReference type="STRING" id="27835.A0A0N4YH88"/>
<dbReference type="AlphaFoldDB" id="A0A0N4YH88"/>
<name>A0A0N4YH88_NIPBR</name>
<dbReference type="EMBL" id="UYSL01022089">
    <property type="protein sequence ID" value="VDL79803.1"/>
    <property type="molecule type" value="Genomic_DNA"/>
</dbReference>
<proteinExistence type="predicted"/>
<accession>A0A0N4YH88</accession>
<evidence type="ECO:0000259" key="5">
    <source>
        <dbReference type="Pfam" id="PF01490"/>
    </source>
</evidence>
<evidence type="ECO:0000256" key="2">
    <source>
        <dbReference type="ARBA" id="ARBA00022692"/>
    </source>
</evidence>
<evidence type="ECO:0000313" key="7">
    <source>
        <dbReference type="Proteomes" id="UP000271162"/>
    </source>
</evidence>
<sequence>MMGVPYICYWTGVLLNECLYEKDKKVSEFYRPGFCKWVLAAQLIELLSTCIIYLVLAADFLQSCFPSIGELPNLYNAQWLQIRWVHVGILWYGTYLHSWARSVWMAFWKRPAVDFFTAQEVNQTTVIGRLRIKEAMASCILCLVPHISTIVPSTPFDPPCLI</sequence>
<evidence type="ECO:0000256" key="4">
    <source>
        <dbReference type="ARBA" id="ARBA00023136"/>
    </source>
</evidence>
<evidence type="ECO:0000256" key="3">
    <source>
        <dbReference type="ARBA" id="ARBA00022989"/>
    </source>
</evidence>
<reference evidence="8" key="1">
    <citation type="submission" date="2017-02" db="UniProtKB">
        <authorList>
            <consortium name="WormBaseParasite"/>
        </authorList>
    </citation>
    <scope>IDENTIFICATION</scope>
</reference>